<dbReference type="InterPro" id="IPR041577">
    <property type="entry name" value="RT_RNaseH_2"/>
</dbReference>
<evidence type="ECO:0000313" key="10">
    <source>
        <dbReference type="Ensembl" id="ENSCMUP00000030221.1"/>
    </source>
</evidence>
<feature type="region of interest" description="Disordered" evidence="9">
    <location>
        <begin position="72"/>
        <end position="127"/>
    </location>
</feature>
<dbReference type="Gene3D" id="1.10.375.10">
    <property type="entry name" value="Human Immunodeficiency Virus Type 1 Capsid Protein"/>
    <property type="match status" value="1"/>
</dbReference>
<feature type="region of interest" description="Disordered" evidence="9">
    <location>
        <begin position="369"/>
        <end position="406"/>
    </location>
</feature>
<dbReference type="GO" id="GO:0003964">
    <property type="term" value="F:RNA-directed DNA polymerase activity"/>
    <property type="evidence" value="ECO:0007669"/>
    <property type="project" value="UniProtKB-KW"/>
</dbReference>
<name>A0A8U7M567_CORMO</name>
<dbReference type="InterPro" id="IPR036875">
    <property type="entry name" value="Znf_CCHC_sf"/>
</dbReference>
<dbReference type="SUPFAM" id="SSF56672">
    <property type="entry name" value="DNA/RNA polymerases"/>
    <property type="match status" value="1"/>
</dbReference>
<dbReference type="InterPro" id="IPR021109">
    <property type="entry name" value="Peptidase_aspartic_dom_sf"/>
</dbReference>
<dbReference type="Gene3D" id="3.30.420.10">
    <property type="entry name" value="Ribonuclease H-like superfamily/Ribonuclease H"/>
    <property type="match status" value="1"/>
</dbReference>
<dbReference type="SUPFAM" id="SSF47943">
    <property type="entry name" value="Retrovirus capsid protein, N-terminal core domain"/>
    <property type="match status" value="1"/>
</dbReference>
<dbReference type="InterPro" id="IPR008919">
    <property type="entry name" value="Retrov_capsid_N"/>
</dbReference>
<dbReference type="InterPro" id="IPR003036">
    <property type="entry name" value="Gag_P30"/>
</dbReference>
<evidence type="ECO:0000256" key="4">
    <source>
        <dbReference type="ARBA" id="ARBA00022750"/>
    </source>
</evidence>
<dbReference type="PROSITE" id="PS50175">
    <property type="entry name" value="ASP_PROT_RETROV"/>
    <property type="match status" value="1"/>
</dbReference>
<dbReference type="Gene3D" id="2.40.70.10">
    <property type="entry name" value="Acid Proteases"/>
    <property type="match status" value="1"/>
</dbReference>
<dbReference type="InterPro" id="IPR018061">
    <property type="entry name" value="Retropepsins"/>
</dbReference>
<dbReference type="InterPro" id="IPR002156">
    <property type="entry name" value="RNaseH_domain"/>
</dbReference>
<proteinExistence type="inferred from homology"/>
<feature type="compositionally biased region" description="Polar residues" evidence="9">
    <location>
        <begin position="112"/>
        <end position="123"/>
    </location>
</feature>
<dbReference type="SUPFAM" id="SSF50630">
    <property type="entry name" value="Acid proteases"/>
    <property type="match status" value="1"/>
</dbReference>
<dbReference type="Gene3D" id="3.10.20.370">
    <property type="match status" value="1"/>
</dbReference>
<keyword evidence="6" id="KW-0548">Nucleotidyltransferase</keyword>
<dbReference type="InterPro" id="IPR036397">
    <property type="entry name" value="RNaseH_sf"/>
</dbReference>
<keyword evidence="7" id="KW-0238">DNA-binding</keyword>
<evidence type="ECO:0000256" key="5">
    <source>
        <dbReference type="ARBA" id="ARBA00022801"/>
    </source>
</evidence>
<evidence type="ECO:0000256" key="1">
    <source>
        <dbReference type="ARBA" id="ARBA00010879"/>
    </source>
</evidence>
<keyword evidence="4" id="KW-0064">Aspartyl protease</keyword>
<keyword evidence="5" id="KW-0378">Hydrolase</keyword>
<dbReference type="PROSITE" id="PS50158">
    <property type="entry name" value="ZF_CCHC"/>
    <property type="match status" value="1"/>
</dbReference>
<organism evidence="10 11">
    <name type="scientific">Corvus moneduloides</name>
    <name type="common">New Caledonian crow</name>
    <dbReference type="NCBI Taxonomy" id="1196302"/>
    <lineage>
        <taxon>Eukaryota</taxon>
        <taxon>Metazoa</taxon>
        <taxon>Chordata</taxon>
        <taxon>Craniata</taxon>
        <taxon>Vertebrata</taxon>
        <taxon>Euteleostomi</taxon>
        <taxon>Archelosauria</taxon>
        <taxon>Archosauria</taxon>
        <taxon>Dinosauria</taxon>
        <taxon>Saurischia</taxon>
        <taxon>Theropoda</taxon>
        <taxon>Coelurosauria</taxon>
        <taxon>Aves</taxon>
        <taxon>Neognathae</taxon>
        <taxon>Neoaves</taxon>
        <taxon>Telluraves</taxon>
        <taxon>Australaves</taxon>
        <taxon>Passeriformes</taxon>
        <taxon>Corvoidea</taxon>
        <taxon>Corvidae</taxon>
        <taxon>Corvus</taxon>
    </lineage>
</organism>
<evidence type="ECO:0000256" key="3">
    <source>
        <dbReference type="ARBA" id="ARBA00022670"/>
    </source>
</evidence>
<dbReference type="InterPro" id="IPR012337">
    <property type="entry name" value="RNaseH-like_sf"/>
</dbReference>
<sequence length="1169" mass="131136">MPGIPPFPGISGIPAPSIESRGTSHVPASAPTSPALRNPALVPVPASCAPEYLASLPHPTPTLCTAAYSASAPDSESAPLPQGSSVLSSQTNPLLNEGAPYQNTRGAIKAQRQPNNPSIPKQTEGSREIHLFPLREVPMGGGGTGFVNGPLTSTEVRNFKKEIEGLLEDPIGTAEQLDQFLGPNIFTWEEMQSIMKIIFSQEEREMIRIAGIKIWERENQQGPPGDQKMPITPPNWNQNDEAGRGHMNDYRNLIIKGIKEGAPRGQNVRKAFEGQQGKEETPTEWLERLRKNMKQYSGIDPESLAGQALLRVNFVTHAWPDIRKKSEKIEDWYEKPLQDLVREAQKIHVRRDEEKAKVEAKIMIATMRESTFQKNLNQKPSGNTPKRSRFRNGGREKNKTSAQSSFQEQPRDACFYCKEEGHYKRECPHLRRDLKIFQETHREEKQGSHGLYFLGDKYHLEPLITLKIGPQEEVLEFILDTGAERTCVMNIPKGCDVSNDVVKVMGAKGEGFKVPVIKDVVIEGETKIGIGDVLLVPGAGSNLLGRDLQIQLGIGVIPEEGRMTAKVLKLSQEDERKINREVWAGEENRGGLDIDPIRVTIEKEECPIRVRQYPISLEGRKGLKPVIEELIKDGTLEPCKSPHNTPILPVKKSDGNYRLVQDLREVNKRTRACYPMVPNPYTLLSKIPPQHQWFSVVDLKDAFWACPLAEESRYIFAFEWEDPNTGKKNQLRWTKLPQGYCEAPNLFGQALGEILQTFPTPPGIQIIQYVDDLLISGEDEIKVKEATIKLLNFLGEKGLRASKRKLQFVESEVKYLGHLISKGSRKLSPERTTGILSLPPPSSKKEVRRLLGLLGYCRLWIEGYTQAVKFLYEKLTGGDNIQWTKDDDNKLEKLKLKLASVPALSLPSLEKPFHLYVNAENGVAHGVLVQEWGGVRRPIAYLSKLLDPVSHGWPVCIQAIAATAILVEESRKLTFGSKLIVYTPHAVRNVLNQKAEKWLTDSRILKYEAILIDSNDLTIETSKSLNLAQFLYGEPKDDLAHDCLEIIQYQTKVQEDLEEQALLEGERIYVDGSSRCLQGKRMSGYALVDGINMQTIEKGKLPSNWSAQSCELYALKRALEHLAHKKGTIYTDSKYAFGVIHTFGKIWEERGLLNSKGKELVHEGLISEV</sequence>
<dbReference type="Gene3D" id="3.10.10.10">
    <property type="entry name" value="HIV Type 1 Reverse Transcriptase, subunit A, domain 1"/>
    <property type="match status" value="1"/>
</dbReference>
<dbReference type="GO" id="GO:0003677">
    <property type="term" value="F:DNA binding"/>
    <property type="evidence" value="ECO:0007669"/>
    <property type="project" value="UniProtKB-KW"/>
</dbReference>
<dbReference type="PANTHER" id="PTHR33064">
    <property type="entry name" value="POL PROTEIN"/>
    <property type="match status" value="1"/>
</dbReference>
<dbReference type="GO" id="GO:0004190">
    <property type="term" value="F:aspartic-type endopeptidase activity"/>
    <property type="evidence" value="ECO:0007669"/>
    <property type="project" value="UniProtKB-KW"/>
</dbReference>
<keyword evidence="6" id="KW-0695">RNA-directed DNA polymerase</keyword>
<dbReference type="Pfam" id="PF17919">
    <property type="entry name" value="RT_RNaseH_2"/>
    <property type="match status" value="1"/>
</dbReference>
<dbReference type="SMART" id="SM00343">
    <property type="entry name" value="ZnF_C2HC"/>
    <property type="match status" value="1"/>
</dbReference>
<evidence type="ECO:0000256" key="7">
    <source>
        <dbReference type="ARBA" id="ARBA00023125"/>
    </source>
</evidence>
<dbReference type="Gene3D" id="4.10.60.10">
    <property type="entry name" value="Zinc finger, CCHC-type"/>
    <property type="match status" value="1"/>
</dbReference>
<dbReference type="InterPro" id="IPR000477">
    <property type="entry name" value="RT_dom"/>
</dbReference>
<dbReference type="Pfam" id="PF00075">
    <property type="entry name" value="RNase_H"/>
    <property type="match status" value="1"/>
</dbReference>
<reference evidence="10" key="3">
    <citation type="submission" date="2025-09" db="UniProtKB">
        <authorList>
            <consortium name="Ensembl"/>
        </authorList>
    </citation>
    <scope>IDENTIFICATION</scope>
</reference>
<dbReference type="InterPro" id="IPR043128">
    <property type="entry name" value="Rev_trsase/Diguanyl_cyclase"/>
</dbReference>
<dbReference type="InterPro" id="IPR001878">
    <property type="entry name" value="Znf_CCHC"/>
</dbReference>
<dbReference type="GO" id="GO:0006310">
    <property type="term" value="P:DNA recombination"/>
    <property type="evidence" value="ECO:0007669"/>
    <property type="project" value="UniProtKB-KW"/>
</dbReference>
<keyword evidence="8" id="KW-0233">DNA recombination</keyword>
<dbReference type="Pfam" id="PF00078">
    <property type="entry name" value="RVT_1"/>
    <property type="match status" value="1"/>
</dbReference>
<evidence type="ECO:0000256" key="2">
    <source>
        <dbReference type="ARBA" id="ARBA00012180"/>
    </source>
</evidence>
<comment type="similarity">
    <text evidence="1">Belongs to the beta type-B retroviral polymerase family. HERV class-II K(HML-2) pol subfamily.</text>
</comment>
<dbReference type="PROSITE" id="PS50879">
    <property type="entry name" value="RNASE_H_1"/>
    <property type="match status" value="1"/>
</dbReference>
<accession>A0A8U7M567</accession>
<feature type="compositionally biased region" description="Polar residues" evidence="9">
    <location>
        <begin position="369"/>
        <end position="385"/>
    </location>
</feature>
<dbReference type="InterPro" id="IPR051320">
    <property type="entry name" value="Viral_Replic_Matur_Polypro"/>
</dbReference>
<dbReference type="GO" id="GO:0008270">
    <property type="term" value="F:zinc ion binding"/>
    <property type="evidence" value="ECO:0007669"/>
    <property type="project" value="InterPro"/>
</dbReference>
<dbReference type="Pfam" id="PF00098">
    <property type="entry name" value="zf-CCHC"/>
    <property type="match status" value="1"/>
</dbReference>
<dbReference type="OMA" id="EFCRIWI"/>
<dbReference type="EC" id="3.1.26.4" evidence="2"/>
<dbReference type="InterPro" id="IPR043502">
    <property type="entry name" value="DNA/RNA_pol_sf"/>
</dbReference>
<dbReference type="PROSITE" id="PS50878">
    <property type="entry name" value="RT_POL"/>
    <property type="match status" value="1"/>
</dbReference>
<keyword evidence="11" id="KW-1185">Reference proteome</keyword>
<reference evidence="10" key="2">
    <citation type="submission" date="2025-08" db="UniProtKB">
        <authorList>
            <consortium name="Ensembl"/>
        </authorList>
    </citation>
    <scope>IDENTIFICATION</scope>
</reference>
<dbReference type="AlphaFoldDB" id="A0A8U7M567"/>
<dbReference type="Ensembl" id="ENSCMUT00000034639.1">
    <property type="protein sequence ID" value="ENSCMUP00000030221.1"/>
    <property type="gene ID" value="ENSCMUG00000020171.1"/>
</dbReference>
<dbReference type="PANTHER" id="PTHR33064:SF37">
    <property type="entry name" value="RIBONUCLEASE H"/>
    <property type="match status" value="1"/>
</dbReference>
<dbReference type="SUPFAM" id="SSF57756">
    <property type="entry name" value="Retrovirus zinc finger-like domains"/>
    <property type="match status" value="1"/>
</dbReference>
<feature type="compositionally biased region" description="Low complexity" evidence="9">
    <location>
        <begin position="9"/>
        <end position="20"/>
    </location>
</feature>
<evidence type="ECO:0000256" key="9">
    <source>
        <dbReference type="SAM" id="MobiDB-lite"/>
    </source>
</evidence>
<dbReference type="GO" id="GO:0004523">
    <property type="term" value="F:RNA-DNA hybrid ribonuclease activity"/>
    <property type="evidence" value="ECO:0007669"/>
    <property type="project" value="UniProtKB-EC"/>
</dbReference>
<feature type="region of interest" description="Disordered" evidence="9">
    <location>
        <begin position="1"/>
        <end position="38"/>
    </location>
</feature>
<keyword evidence="6" id="KW-0808">Transferase</keyword>
<dbReference type="SUPFAM" id="SSF53098">
    <property type="entry name" value="Ribonuclease H-like"/>
    <property type="match status" value="1"/>
</dbReference>
<evidence type="ECO:0000313" key="11">
    <source>
        <dbReference type="Proteomes" id="UP000694553"/>
    </source>
</evidence>
<dbReference type="GO" id="GO:0019068">
    <property type="term" value="P:virion assembly"/>
    <property type="evidence" value="ECO:0007669"/>
    <property type="project" value="InterPro"/>
</dbReference>
<dbReference type="Gene3D" id="3.30.70.270">
    <property type="match status" value="2"/>
</dbReference>
<keyword evidence="3" id="KW-0645">Protease</keyword>
<dbReference type="Proteomes" id="UP000694553">
    <property type="component" value="Unassembled WGS sequence"/>
</dbReference>
<dbReference type="Pfam" id="PF00077">
    <property type="entry name" value="RVP"/>
    <property type="match status" value="1"/>
</dbReference>
<reference evidence="11" key="1">
    <citation type="submission" date="2019-10" db="EMBL/GenBank/DDBJ databases">
        <title>Corvus moneduloides (New Caledonian crow) genome, bCorMon1, primary haplotype.</title>
        <authorList>
            <person name="Rutz C."/>
            <person name="Fungtammasan C."/>
            <person name="Mountcastle J."/>
            <person name="Formenti G."/>
            <person name="Chow W."/>
            <person name="Howe K."/>
            <person name="Steele M.P."/>
            <person name="Fernandes J."/>
            <person name="Gilbert M.T.P."/>
            <person name="Fedrigo O."/>
            <person name="Jarvis E.D."/>
            <person name="Gemmell N."/>
        </authorList>
    </citation>
    <scope>NUCLEOTIDE SEQUENCE [LARGE SCALE GENOMIC DNA]</scope>
</reference>
<feature type="compositionally biased region" description="Polar residues" evidence="9">
    <location>
        <begin position="82"/>
        <end position="94"/>
    </location>
</feature>
<evidence type="ECO:0000256" key="8">
    <source>
        <dbReference type="ARBA" id="ARBA00023172"/>
    </source>
</evidence>
<dbReference type="GO" id="GO:0006508">
    <property type="term" value="P:proteolysis"/>
    <property type="evidence" value="ECO:0007669"/>
    <property type="project" value="UniProtKB-KW"/>
</dbReference>
<dbReference type="InterPro" id="IPR001995">
    <property type="entry name" value="Peptidase_A2_cat"/>
</dbReference>
<protein>
    <recommendedName>
        <fullName evidence="2">ribonuclease H</fullName>
        <ecNumber evidence="2">3.1.26.4</ecNumber>
    </recommendedName>
</protein>
<evidence type="ECO:0000256" key="6">
    <source>
        <dbReference type="ARBA" id="ARBA00022918"/>
    </source>
</evidence>
<dbReference type="Pfam" id="PF02093">
    <property type="entry name" value="Gag_p30"/>
    <property type="match status" value="1"/>
</dbReference>